<accession>A0ABQ3PJI1</accession>
<dbReference type="Proteomes" id="UP001052739">
    <property type="component" value="Unassembled WGS sequence"/>
</dbReference>
<evidence type="ECO:0000313" key="2">
    <source>
        <dbReference type="EMBL" id="GHI25181.1"/>
    </source>
</evidence>
<comment type="caution">
    <text evidence="2">The sequence shown here is derived from an EMBL/GenBank/DDBJ whole genome shotgun (WGS) entry which is preliminary data.</text>
</comment>
<evidence type="ECO:0000256" key="1">
    <source>
        <dbReference type="SAM" id="Coils"/>
    </source>
</evidence>
<reference evidence="2" key="1">
    <citation type="submission" date="2024-05" db="EMBL/GenBank/DDBJ databases">
        <title>Whole genome shotgun sequence of Streptomyces hydrogenans NBRC 13475.</title>
        <authorList>
            <person name="Komaki H."/>
            <person name="Tamura T."/>
        </authorList>
    </citation>
    <scope>NUCLEOTIDE SEQUENCE</scope>
    <source>
        <strain evidence="2">NBRC 13475</strain>
    </source>
</reference>
<dbReference type="RefSeq" id="WP_190222798.1">
    <property type="nucleotide sequence ID" value="NZ_BNBS01000020.1"/>
</dbReference>
<gene>
    <name evidence="2" type="ORF">Shyd_65520</name>
</gene>
<feature type="coiled-coil region" evidence="1">
    <location>
        <begin position="29"/>
        <end position="56"/>
    </location>
</feature>
<sequence>MADYPRLASHEENLKYYDGLTTASLEAFLPHAQEDMEEARRRLTAVEEILRRRREDPRPCPYDFAHTRHWCGHETCRES</sequence>
<evidence type="ECO:0000313" key="3">
    <source>
        <dbReference type="Proteomes" id="UP001052739"/>
    </source>
</evidence>
<dbReference type="EMBL" id="BNDW01000068">
    <property type="protein sequence ID" value="GHI25181.1"/>
    <property type="molecule type" value="Genomic_DNA"/>
</dbReference>
<protein>
    <submittedName>
        <fullName evidence="2">Uncharacterized protein</fullName>
    </submittedName>
</protein>
<name>A0ABQ3PJI1_9ACTN</name>
<organism evidence="2 3">
    <name type="scientific">Streptomyces hydrogenans</name>
    <dbReference type="NCBI Taxonomy" id="1873719"/>
    <lineage>
        <taxon>Bacteria</taxon>
        <taxon>Bacillati</taxon>
        <taxon>Actinomycetota</taxon>
        <taxon>Actinomycetes</taxon>
        <taxon>Kitasatosporales</taxon>
        <taxon>Streptomycetaceae</taxon>
        <taxon>Streptomyces</taxon>
    </lineage>
</organism>
<proteinExistence type="predicted"/>
<keyword evidence="3" id="KW-1185">Reference proteome</keyword>
<keyword evidence="1" id="KW-0175">Coiled coil</keyword>